<protein>
    <submittedName>
        <fullName evidence="3">DNA-binding response regulator, LytR/AlgR family</fullName>
    </submittedName>
</protein>
<name>A0A1I0C6F2_9FIRM</name>
<feature type="modified residue" description="4-aspartylphosphate" evidence="1">
    <location>
        <position position="49"/>
    </location>
</feature>
<dbReference type="SUPFAM" id="SSF52172">
    <property type="entry name" value="CheY-like"/>
    <property type="match status" value="1"/>
</dbReference>
<sequence length="222" mass="25667">MIKIGIVDDEPVFCNMMKNILLQKFDNINVYTYSSVNQLDKDFDFILLDINMPDCDGVEFAKKNEDKKILFVSCYDSRCKEAFGPNIYGFIGKDNLETELVENVSKMLIRIEKQNAVVEFKVNREKVKVKVNDIIYCTYIGGMNTVIIANNKQITVKNKSFKDVLEILGDDFIPISRRTAINKNKVFSISDSGVYLKGIKRLFRISRRQRKVVLKAFLKTFE</sequence>
<dbReference type="GeneID" id="78287413"/>
<dbReference type="RefSeq" id="WP_092351931.1">
    <property type="nucleotide sequence ID" value="NZ_CAMJBU010000242.1"/>
</dbReference>
<dbReference type="Gene3D" id="3.40.50.2300">
    <property type="match status" value="1"/>
</dbReference>
<evidence type="ECO:0000259" key="2">
    <source>
        <dbReference type="PROSITE" id="PS50110"/>
    </source>
</evidence>
<dbReference type="GO" id="GO:0003677">
    <property type="term" value="F:DNA binding"/>
    <property type="evidence" value="ECO:0007669"/>
    <property type="project" value="UniProtKB-KW"/>
</dbReference>
<evidence type="ECO:0000313" key="4">
    <source>
        <dbReference type="Proteomes" id="UP000198558"/>
    </source>
</evidence>
<dbReference type="InterPro" id="IPR007492">
    <property type="entry name" value="LytTR_DNA-bd_dom"/>
</dbReference>
<dbReference type="AlphaFoldDB" id="A0A1I0C6F2"/>
<feature type="domain" description="Response regulatory" evidence="2">
    <location>
        <begin position="3"/>
        <end position="108"/>
    </location>
</feature>
<accession>A0A1I0C6F2</accession>
<dbReference type="PROSITE" id="PS50110">
    <property type="entry name" value="RESPONSE_REGULATORY"/>
    <property type="match status" value="1"/>
</dbReference>
<evidence type="ECO:0000313" key="3">
    <source>
        <dbReference type="EMBL" id="SET15074.1"/>
    </source>
</evidence>
<dbReference type="Gene3D" id="2.40.50.1020">
    <property type="entry name" value="LytTr DNA-binding domain"/>
    <property type="match status" value="1"/>
</dbReference>
<dbReference type="OrthoDB" id="1654516at2"/>
<dbReference type="Pfam" id="PF04397">
    <property type="entry name" value="LytTR"/>
    <property type="match status" value="1"/>
</dbReference>
<reference evidence="4" key="1">
    <citation type="submission" date="2016-10" db="EMBL/GenBank/DDBJ databases">
        <authorList>
            <person name="Varghese N."/>
            <person name="Submissions S."/>
        </authorList>
    </citation>
    <scope>NUCLEOTIDE SEQUENCE [LARGE SCALE GENOMIC DNA]</scope>
    <source>
        <strain evidence="4">DSM 1551</strain>
    </source>
</reference>
<organism evidence="3 4">
    <name type="scientific">Thomasclavelia cocleata</name>
    <dbReference type="NCBI Taxonomy" id="69824"/>
    <lineage>
        <taxon>Bacteria</taxon>
        <taxon>Bacillati</taxon>
        <taxon>Bacillota</taxon>
        <taxon>Erysipelotrichia</taxon>
        <taxon>Erysipelotrichales</taxon>
        <taxon>Coprobacillaceae</taxon>
        <taxon>Thomasclavelia</taxon>
    </lineage>
</organism>
<dbReference type="EMBL" id="FOIN01000002">
    <property type="protein sequence ID" value="SET15074.1"/>
    <property type="molecule type" value="Genomic_DNA"/>
</dbReference>
<keyword evidence="3" id="KW-0238">DNA-binding</keyword>
<dbReference type="InterPro" id="IPR001789">
    <property type="entry name" value="Sig_transdc_resp-reg_receiver"/>
</dbReference>
<dbReference type="InterPro" id="IPR011006">
    <property type="entry name" value="CheY-like_superfamily"/>
</dbReference>
<gene>
    <name evidence="3" type="ORF">SAMN04489758_102107</name>
</gene>
<dbReference type="Proteomes" id="UP000198558">
    <property type="component" value="Unassembled WGS sequence"/>
</dbReference>
<evidence type="ECO:0000256" key="1">
    <source>
        <dbReference type="PROSITE-ProRule" id="PRU00169"/>
    </source>
</evidence>
<dbReference type="GO" id="GO:0000160">
    <property type="term" value="P:phosphorelay signal transduction system"/>
    <property type="evidence" value="ECO:0007669"/>
    <property type="project" value="InterPro"/>
</dbReference>
<keyword evidence="1" id="KW-0597">Phosphoprotein</keyword>
<proteinExistence type="predicted"/>
<dbReference type="SMART" id="SM00448">
    <property type="entry name" value="REC"/>
    <property type="match status" value="1"/>
</dbReference>
<dbReference type="Pfam" id="PF00072">
    <property type="entry name" value="Response_reg"/>
    <property type="match status" value="1"/>
</dbReference>
<keyword evidence="4" id="KW-1185">Reference proteome</keyword>
<dbReference type="SMART" id="SM00850">
    <property type="entry name" value="LytTR"/>
    <property type="match status" value="1"/>
</dbReference>